<organism evidence="1">
    <name type="scientific">Talaromyces marneffei PM1</name>
    <dbReference type="NCBI Taxonomy" id="1077442"/>
    <lineage>
        <taxon>Eukaryota</taxon>
        <taxon>Fungi</taxon>
        <taxon>Dikarya</taxon>
        <taxon>Ascomycota</taxon>
        <taxon>Pezizomycotina</taxon>
        <taxon>Eurotiomycetes</taxon>
        <taxon>Eurotiomycetidae</taxon>
        <taxon>Eurotiales</taxon>
        <taxon>Trichocomaceae</taxon>
        <taxon>Talaromyces</taxon>
        <taxon>Talaromyces sect. Talaromyces</taxon>
    </lineage>
</organism>
<sequence>MSCRCTLESVNHEGTERIETSNVTLARSTSPVKNEFFSCETAHGPLVRAVDAQNYRGREN</sequence>
<reference evidence="1" key="1">
    <citation type="journal article" date="2014" name="PLoS Genet.">
        <title>Signature Gene Expression Reveals Novel Clues to the Molecular Mechanisms of Dimorphic Transition in Penicillium marneffei.</title>
        <authorList>
            <person name="Yang E."/>
            <person name="Wang G."/>
            <person name="Cai J."/>
            <person name="Woo P.C."/>
            <person name="Lau S.K."/>
            <person name="Yuen K.-Y."/>
            <person name="Chow W.-N."/>
            <person name="Lin X."/>
        </authorList>
    </citation>
    <scope>NUCLEOTIDE SEQUENCE [LARGE SCALE GENOMIC DNA]</scope>
    <source>
        <strain evidence="1">PM1</strain>
    </source>
</reference>
<evidence type="ECO:0000313" key="1">
    <source>
        <dbReference type="EMBL" id="KFX53006.1"/>
    </source>
</evidence>
<name>A0A093W2D3_TALMA</name>
<proteinExistence type="predicted"/>
<accession>A0A093W2D3</accession>
<dbReference type="HOGENOM" id="CLU_2943395_0_0_1"/>
<comment type="caution">
    <text evidence="1">The sequence shown here is derived from an EMBL/GenBank/DDBJ whole genome shotgun (WGS) entry which is preliminary data.</text>
</comment>
<dbReference type="AlphaFoldDB" id="A0A093W2D3"/>
<protein>
    <submittedName>
        <fullName evidence="1">Uncharacterized protein</fullName>
    </submittedName>
</protein>
<dbReference type="EMBL" id="JPOX01000002">
    <property type="protein sequence ID" value="KFX53006.1"/>
    <property type="molecule type" value="Genomic_DNA"/>
</dbReference>
<gene>
    <name evidence="1" type="ORF">GQ26_0023710</name>
</gene>